<sequence>MEISIHNPSLADEIYALNAIYGEGLIGATFSDTHHTTVSIRLPGLDYSFLLRVLNDYPQSSPQVLGVDSLVESTKQDVQQNAVYLGACVQAVHYPETVCLYDAIEEFKTVHRALQAHFGQSGDTEEDAQHKSARRAAILKNLAVRAKLKAETRGRQESGTTDAPLDVVDCVVCMDPFFRVDVVTLKCRHSFCLECLRDGLQNMFKTRHELTCCGQSVPLKAIREHGGLDPALLEVLTLWLQELHTANPVYCPWEDCLAYIPSFLVMQDYARCHLCKRRMCMGCRGKEHGGLCKRDHKLRALVVKEKWKFCPWCGHLVERREGCNHMTCVCSAQFCYRCGKIWGRGTAACDCGLFGPLD</sequence>
<dbReference type="Proteomes" id="UP000078343">
    <property type="component" value="Unassembled WGS sequence"/>
</dbReference>
<evidence type="ECO:0000256" key="4">
    <source>
        <dbReference type="ARBA" id="ARBA00022723"/>
    </source>
</evidence>
<evidence type="ECO:0000256" key="3">
    <source>
        <dbReference type="ARBA" id="ARBA00022679"/>
    </source>
</evidence>
<evidence type="ECO:0000259" key="11">
    <source>
        <dbReference type="PROSITE" id="PS51873"/>
    </source>
</evidence>
<dbReference type="GeneID" id="30006085"/>
<keyword evidence="13" id="KW-1185">Reference proteome</keyword>
<keyword evidence="8" id="KW-0862">Zinc</keyword>
<evidence type="ECO:0000256" key="6">
    <source>
        <dbReference type="ARBA" id="ARBA00022771"/>
    </source>
</evidence>
<dbReference type="InterPro" id="IPR002867">
    <property type="entry name" value="IBR_dom"/>
</dbReference>
<dbReference type="InterPro" id="IPR013083">
    <property type="entry name" value="Znf_RING/FYVE/PHD"/>
</dbReference>
<evidence type="ECO:0000313" key="13">
    <source>
        <dbReference type="Proteomes" id="UP000078343"/>
    </source>
</evidence>
<dbReference type="GO" id="GO:0016567">
    <property type="term" value="P:protein ubiquitination"/>
    <property type="evidence" value="ECO:0007669"/>
    <property type="project" value="InterPro"/>
</dbReference>
<dbReference type="GO" id="GO:0061630">
    <property type="term" value="F:ubiquitin protein ligase activity"/>
    <property type="evidence" value="ECO:0007669"/>
    <property type="project" value="UniProtKB-EC"/>
</dbReference>
<dbReference type="OrthoDB" id="9977870at2759"/>
<organism evidence="12 13">
    <name type="scientific">Fonsecaea erecta</name>
    <dbReference type="NCBI Taxonomy" id="1367422"/>
    <lineage>
        <taxon>Eukaryota</taxon>
        <taxon>Fungi</taxon>
        <taxon>Dikarya</taxon>
        <taxon>Ascomycota</taxon>
        <taxon>Pezizomycotina</taxon>
        <taxon>Eurotiomycetes</taxon>
        <taxon>Chaetothyriomycetidae</taxon>
        <taxon>Chaetothyriales</taxon>
        <taxon>Herpotrichiellaceae</taxon>
        <taxon>Fonsecaea</taxon>
    </lineage>
</organism>
<evidence type="ECO:0000256" key="9">
    <source>
        <dbReference type="PROSITE-ProRule" id="PRU00175"/>
    </source>
</evidence>
<evidence type="ECO:0000256" key="5">
    <source>
        <dbReference type="ARBA" id="ARBA00022737"/>
    </source>
</evidence>
<dbReference type="EC" id="2.3.2.31" evidence="2"/>
<dbReference type="STRING" id="1367422.A0A178ZS95"/>
<proteinExistence type="predicted"/>
<dbReference type="InterPro" id="IPR017907">
    <property type="entry name" value="Znf_RING_CS"/>
</dbReference>
<evidence type="ECO:0000256" key="8">
    <source>
        <dbReference type="ARBA" id="ARBA00022833"/>
    </source>
</evidence>
<evidence type="ECO:0000313" key="12">
    <source>
        <dbReference type="EMBL" id="OAP62688.1"/>
    </source>
</evidence>
<evidence type="ECO:0000256" key="2">
    <source>
        <dbReference type="ARBA" id="ARBA00012251"/>
    </source>
</evidence>
<dbReference type="CDD" id="cd22584">
    <property type="entry name" value="Rcat_RBR_unk"/>
    <property type="match status" value="1"/>
</dbReference>
<keyword evidence="5" id="KW-0677">Repeat</keyword>
<keyword evidence="6 9" id="KW-0863">Zinc-finger</keyword>
<evidence type="ECO:0000259" key="10">
    <source>
        <dbReference type="PROSITE" id="PS50089"/>
    </source>
</evidence>
<keyword evidence="3" id="KW-0808">Transferase</keyword>
<dbReference type="PROSITE" id="PS50089">
    <property type="entry name" value="ZF_RING_2"/>
    <property type="match status" value="1"/>
</dbReference>
<gene>
    <name evidence="12" type="ORF">AYL99_01915</name>
</gene>
<dbReference type="InterPro" id="IPR044066">
    <property type="entry name" value="TRIAD_supradom"/>
</dbReference>
<comment type="caution">
    <text evidence="12">The sequence shown here is derived from an EMBL/GenBank/DDBJ whole genome shotgun (WGS) entry which is preliminary data.</text>
</comment>
<dbReference type="PROSITE" id="PS51873">
    <property type="entry name" value="TRIAD"/>
    <property type="match status" value="1"/>
</dbReference>
<dbReference type="InterPro" id="IPR031127">
    <property type="entry name" value="E3_UB_ligase_RBR"/>
</dbReference>
<evidence type="ECO:0000256" key="1">
    <source>
        <dbReference type="ARBA" id="ARBA00001798"/>
    </source>
</evidence>
<dbReference type="Gene3D" id="1.20.120.1750">
    <property type="match status" value="1"/>
</dbReference>
<dbReference type="SMART" id="SM00647">
    <property type="entry name" value="IBR"/>
    <property type="match status" value="1"/>
</dbReference>
<dbReference type="AlphaFoldDB" id="A0A178ZS95"/>
<accession>A0A178ZS95</accession>
<dbReference type="PANTHER" id="PTHR11685">
    <property type="entry name" value="RBR FAMILY RING FINGER AND IBR DOMAIN-CONTAINING"/>
    <property type="match status" value="1"/>
</dbReference>
<comment type="catalytic activity">
    <reaction evidence="1">
        <text>[E2 ubiquitin-conjugating enzyme]-S-ubiquitinyl-L-cysteine + [acceptor protein]-L-lysine = [E2 ubiquitin-conjugating enzyme]-L-cysteine + [acceptor protein]-N(6)-ubiquitinyl-L-lysine.</text>
        <dbReference type="EC" id="2.3.2.31"/>
    </reaction>
</comment>
<keyword evidence="4" id="KW-0479">Metal-binding</keyword>
<reference evidence="12 13" key="1">
    <citation type="submission" date="2016-04" db="EMBL/GenBank/DDBJ databases">
        <title>Draft genome of Fonsecaea erecta CBS 125763.</title>
        <authorList>
            <person name="Weiss V.A."/>
            <person name="Vicente V.A."/>
            <person name="Raittz R.T."/>
            <person name="Moreno L.F."/>
            <person name="De Souza E.M."/>
            <person name="Pedrosa F.O."/>
            <person name="Steffens M.B."/>
            <person name="Faoro H."/>
            <person name="Tadra-Sfeir M.Z."/>
            <person name="Najafzadeh M.J."/>
            <person name="Felipe M.S."/>
            <person name="Teixeira M."/>
            <person name="Sun J."/>
            <person name="Xi L."/>
            <person name="Gomes R."/>
            <person name="De Azevedo C.M."/>
            <person name="Salgado C.G."/>
            <person name="Da Silva M.B."/>
            <person name="Nascimento M.F."/>
            <person name="Queiroz-Telles F."/>
            <person name="Attili D.S."/>
            <person name="Gorbushina A."/>
        </authorList>
    </citation>
    <scope>NUCLEOTIDE SEQUENCE [LARGE SCALE GENOMIC DNA]</scope>
    <source>
        <strain evidence="12 13">CBS 125763</strain>
    </source>
</reference>
<feature type="domain" description="RING-type" evidence="11">
    <location>
        <begin position="166"/>
        <end position="358"/>
    </location>
</feature>
<dbReference type="PROSITE" id="PS00518">
    <property type="entry name" value="ZF_RING_1"/>
    <property type="match status" value="1"/>
</dbReference>
<dbReference type="SUPFAM" id="SSF57850">
    <property type="entry name" value="RING/U-box"/>
    <property type="match status" value="2"/>
</dbReference>
<dbReference type="Gene3D" id="3.30.40.10">
    <property type="entry name" value="Zinc/RING finger domain, C3HC4 (zinc finger)"/>
    <property type="match status" value="1"/>
</dbReference>
<dbReference type="RefSeq" id="XP_018696055.1">
    <property type="nucleotide sequence ID" value="XM_018833431.1"/>
</dbReference>
<dbReference type="EMBL" id="LVYI01000002">
    <property type="protein sequence ID" value="OAP62688.1"/>
    <property type="molecule type" value="Genomic_DNA"/>
</dbReference>
<protein>
    <recommendedName>
        <fullName evidence="2">RBR-type E3 ubiquitin transferase</fullName>
        <ecNumber evidence="2">2.3.2.31</ecNumber>
    </recommendedName>
</protein>
<feature type="domain" description="RING-type" evidence="10">
    <location>
        <begin position="170"/>
        <end position="212"/>
    </location>
</feature>
<keyword evidence="7" id="KW-0833">Ubl conjugation pathway</keyword>
<evidence type="ECO:0000256" key="7">
    <source>
        <dbReference type="ARBA" id="ARBA00022786"/>
    </source>
</evidence>
<dbReference type="Pfam" id="PF01485">
    <property type="entry name" value="IBR"/>
    <property type="match status" value="1"/>
</dbReference>
<dbReference type="InterPro" id="IPR001841">
    <property type="entry name" value="Znf_RING"/>
</dbReference>
<name>A0A178ZS95_9EURO</name>
<dbReference type="GO" id="GO:0008270">
    <property type="term" value="F:zinc ion binding"/>
    <property type="evidence" value="ECO:0007669"/>
    <property type="project" value="UniProtKB-KW"/>
</dbReference>